<sequence length="79" mass="9362">MMDKKRIRETLNDAVERYLLGDVDGDFRFNYIWLTAQLSFACTIDAITFEERDTLRRVVTHAYKTNRRGPECVDFPRLS</sequence>
<reference evidence="1 2" key="1">
    <citation type="submission" date="2018-08" db="EMBL/GenBank/DDBJ databases">
        <title>A genome reference for cultivated species of the human gut microbiota.</title>
        <authorList>
            <person name="Zou Y."/>
            <person name="Xue W."/>
            <person name="Luo G."/>
        </authorList>
    </citation>
    <scope>NUCLEOTIDE SEQUENCE [LARGE SCALE GENOMIC DNA]</scope>
    <source>
        <strain evidence="1 2">AM35-14</strain>
    </source>
</reference>
<evidence type="ECO:0000313" key="1">
    <source>
        <dbReference type="EMBL" id="RHC55331.1"/>
    </source>
</evidence>
<name>A0A414AUN2_9FIRM</name>
<gene>
    <name evidence="1" type="ORF">DW839_15245</name>
</gene>
<evidence type="ECO:0000313" key="2">
    <source>
        <dbReference type="Proteomes" id="UP000283975"/>
    </source>
</evidence>
<accession>A0A414AUN2</accession>
<dbReference type="Proteomes" id="UP000283975">
    <property type="component" value="Unassembled WGS sequence"/>
</dbReference>
<protein>
    <submittedName>
        <fullName evidence="1">Uncharacterized protein</fullName>
    </submittedName>
</protein>
<dbReference type="AlphaFoldDB" id="A0A414AUN2"/>
<dbReference type="RefSeq" id="WP_119205226.1">
    <property type="nucleotide sequence ID" value="NZ_JAWEXQ010000007.1"/>
</dbReference>
<comment type="caution">
    <text evidence="1">The sequence shown here is derived from an EMBL/GenBank/DDBJ whole genome shotgun (WGS) entry which is preliminary data.</text>
</comment>
<organism evidence="1 2">
    <name type="scientific">Enterocloster bolteae</name>
    <dbReference type="NCBI Taxonomy" id="208479"/>
    <lineage>
        <taxon>Bacteria</taxon>
        <taxon>Bacillati</taxon>
        <taxon>Bacillota</taxon>
        <taxon>Clostridia</taxon>
        <taxon>Lachnospirales</taxon>
        <taxon>Lachnospiraceae</taxon>
        <taxon>Enterocloster</taxon>
    </lineage>
</organism>
<dbReference type="EMBL" id="QSHZ01000015">
    <property type="protein sequence ID" value="RHC55331.1"/>
    <property type="molecule type" value="Genomic_DNA"/>
</dbReference>
<proteinExistence type="predicted"/>